<accession>A0A9N8PWV2</accession>
<proteinExistence type="predicted"/>
<protein>
    <recommendedName>
        <fullName evidence="2">Alpha/beta hydrolase fold-3 domain-containing protein</fullName>
    </recommendedName>
</protein>
<dbReference type="InterPro" id="IPR050300">
    <property type="entry name" value="GDXG_lipolytic_enzyme"/>
</dbReference>
<dbReference type="AlphaFoldDB" id="A0A9N8PWV2"/>
<organism evidence="3 4">
    <name type="scientific">Aureobasidium uvarum</name>
    <dbReference type="NCBI Taxonomy" id="2773716"/>
    <lineage>
        <taxon>Eukaryota</taxon>
        <taxon>Fungi</taxon>
        <taxon>Dikarya</taxon>
        <taxon>Ascomycota</taxon>
        <taxon>Pezizomycotina</taxon>
        <taxon>Dothideomycetes</taxon>
        <taxon>Dothideomycetidae</taxon>
        <taxon>Dothideales</taxon>
        <taxon>Saccotheciaceae</taxon>
        <taxon>Aureobasidium</taxon>
    </lineage>
</organism>
<dbReference type="SUPFAM" id="SSF53474">
    <property type="entry name" value="alpha/beta-Hydrolases"/>
    <property type="match status" value="1"/>
</dbReference>
<gene>
    <name evidence="3" type="ORF">AWRI4620_LOCUS8361</name>
</gene>
<evidence type="ECO:0000259" key="2">
    <source>
        <dbReference type="Pfam" id="PF07859"/>
    </source>
</evidence>
<dbReference type="InterPro" id="IPR013094">
    <property type="entry name" value="AB_hydrolase_3"/>
</dbReference>
<feature type="non-terminal residue" evidence="3">
    <location>
        <position position="383"/>
    </location>
</feature>
<dbReference type="Proteomes" id="UP000745764">
    <property type="component" value="Unassembled WGS sequence"/>
</dbReference>
<dbReference type="Gene3D" id="3.40.50.1820">
    <property type="entry name" value="alpha/beta hydrolase"/>
    <property type="match status" value="1"/>
</dbReference>
<keyword evidence="1" id="KW-0378">Hydrolase</keyword>
<dbReference type="InterPro" id="IPR029058">
    <property type="entry name" value="AB_hydrolase_fold"/>
</dbReference>
<dbReference type="PANTHER" id="PTHR48081">
    <property type="entry name" value="AB HYDROLASE SUPERFAMILY PROTEIN C4A8.06C"/>
    <property type="match status" value="1"/>
</dbReference>
<evidence type="ECO:0000313" key="3">
    <source>
        <dbReference type="EMBL" id="CAD0114106.1"/>
    </source>
</evidence>
<dbReference type="EMBL" id="CAINUL010000016">
    <property type="protein sequence ID" value="CAD0114106.1"/>
    <property type="molecule type" value="Genomic_DNA"/>
</dbReference>
<reference evidence="3" key="1">
    <citation type="submission" date="2020-06" db="EMBL/GenBank/DDBJ databases">
        <authorList>
            <person name="Onetto C."/>
        </authorList>
    </citation>
    <scope>NUCLEOTIDE SEQUENCE</scope>
</reference>
<comment type="caution">
    <text evidence="3">The sequence shown here is derived from an EMBL/GenBank/DDBJ whole genome shotgun (WGS) entry which is preliminary data.</text>
</comment>
<dbReference type="GO" id="GO:0016787">
    <property type="term" value="F:hydrolase activity"/>
    <property type="evidence" value="ECO:0007669"/>
    <property type="project" value="UniProtKB-KW"/>
</dbReference>
<dbReference type="PANTHER" id="PTHR48081:SF11">
    <property type="entry name" value="ALPHA_BETA HYDROLASE FOLD-3 DOMAIN-CONTAINING PROTEIN-RELATED"/>
    <property type="match status" value="1"/>
</dbReference>
<evidence type="ECO:0000256" key="1">
    <source>
        <dbReference type="ARBA" id="ARBA00022801"/>
    </source>
</evidence>
<sequence length="383" mass="42147">MASTSTYKSNSNIGPATLLDKLQCVALLPFFPVAAFQVLIRRMSRPTNLSLKADFIRTFIRMFPYLPVSILRDTTKSPDAKFAVAKRFPNKSGLYEPVSGEGFSGRWIRKGCPGKLTAVTDVDLVIYYLHGGAYRFGHPASGIAPFLRIAELADKKGISIAVFALDYSFAPEAKYPTQLNEAKAAYRYLLKDQNIDPAKLAIFGDSAGGHLLLNLLCALADEKSLPKPSAGAFLISPWLDLRCSNDGSFIRNQHLDWLVYSELKQAGEQVMPRKLDKTVPHIVSFVLPRLDKQSWADILPSKVFVAMGGNEMLLDDAVAWVDQIKAEGIDVQLEIDEGRGHIWHMMDDIFDTDPYFAATGEVPVGLMTGAAAMAEAIISTVSR</sequence>
<keyword evidence="4" id="KW-1185">Reference proteome</keyword>
<name>A0A9N8PWV2_9PEZI</name>
<evidence type="ECO:0000313" key="4">
    <source>
        <dbReference type="Proteomes" id="UP000745764"/>
    </source>
</evidence>
<dbReference type="Pfam" id="PF07859">
    <property type="entry name" value="Abhydrolase_3"/>
    <property type="match status" value="1"/>
</dbReference>
<dbReference type="OrthoDB" id="408631at2759"/>
<feature type="domain" description="Alpha/beta hydrolase fold-3" evidence="2">
    <location>
        <begin position="127"/>
        <end position="344"/>
    </location>
</feature>